<keyword evidence="2 4" id="KW-0238">DNA-binding</keyword>
<dbReference type="PROSITE" id="PS01081">
    <property type="entry name" value="HTH_TETR_1"/>
    <property type="match status" value="1"/>
</dbReference>
<keyword evidence="3" id="KW-0804">Transcription</keyword>
<name>A0A6A7Y6D9_9HYPH</name>
<dbReference type="PANTHER" id="PTHR47506:SF1">
    <property type="entry name" value="HTH-TYPE TRANSCRIPTIONAL REGULATOR YJDC"/>
    <property type="match status" value="1"/>
</dbReference>
<evidence type="ECO:0000256" key="2">
    <source>
        <dbReference type="ARBA" id="ARBA00023125"/>
    </source>
</evidence>
<sequence length="200" mass="20736">MGERGRPRGFDRTEALKRAMEVFRAHGYEGSSIADLTAAMGIASPSLYAAFGSKQQLFREAVDLFGTLGPQTKAALTAASARDAIAGMLDAAANGLAAKDGQGGGCLVVLGAVVCAPENEPVSRYVSEQRIEMCELIRRRIERAVADGELPATLDVGPVSAFYATVTQGLSIQARDGASAETLRGVAACAMAAWPTLTAG</sequence>
<evidence type="ECO:0000259" key="5">
    <source>
        <dbReference type="PROSITE" id="PS50977"/>
    </source>
</evidence>
<dbReference type="RefSeq" id="WP_153481315.1">
    <property type="nucleotide sequence ID" value="NZ_VWNA01000001.1"/>
</dbReference>
<organism evidence="6 7">
    <name type="scientific">Segnochrobactrum spirostomi</name>
    <dbReference type="NCBI Taxonomy" id="2608987"/>
    <lineage>
        <taxon>Bacteria</taxon>
        <taxon>Pseudomonadati</taxon>
        <taxon>Pseudomonadota</taxon>
        <taxon>Alphaproteobacteria</taxon>
        <taxon>Hyphomicrobiales</taxon>
        <taxon>Segnochrobactraceae</taxon>
        <taxon>Segnochrobactrum</taxon>
    </lineage>
</organism>
<evidence type="ECO:0000256" key="3">
    <source>
        <dbReference type="ARBA" id="ARBA00023163"/>
    </source>
</evidence>
<evidence type="ECO:0000313" key="6">
    <source>
        <dbReference type="EMBL" id="MQT13232.1"/>
    </source>
</evidence>
<dbReference type="InterPro" id="IPR011075">
    <property type="entry name" value="TetR_C"/>
</dbReference>
<dbReference type="InterPro" id="IPR009057">
    <property type="entry name" value="Homeodomain-like_sf"/>
</dbReference>
<dbReference type="Proteomes" id="UP000332515">
    <property type="component" value="Unassembled WGS sequence"/>
</dbReference>
<dbReference type="Pfam" id="PF16925">
    <property type="entry name" value="TetR_C_13"/>
    <property type="match status" value="1"/>
</dbReference>
<dbReference type="EMBL" id="VWNA01000001">
    <property type="protein sequence ID" value="MQT13232.1"/>
    <property type="molecule type" value="Genomic_DNA"/>
</dbReference>
<reference evidence="6 7" key="1">
    <citation type="submission" date="2019-09" db="EMBL/GenBank/DDBJ databases">
        <title>Segnochrobactrum spirostomi gen. nov., sp. nov., isolated from the ciliate Spirostomum cf. yagiui and description of a novel family, Segnochrobactraceae fam. nov. within the order Rhizobiales of the class Alphaproteobacteria.</title>
        <authorList>
            <person name="Akter S."/>
            <person name="Shazib S.U.A."/>
            <person name="Shin M.K."/>
        </authorList>
    </citation>
    <scope>NUCLEOTIDE SEQUENCE [LARGE SCALE GENOMIC DNA]</scope>
    <source>
        <strain evidence="6 7">Sp-1</strain>
    </source>
</reference>
<accession>A0A6A7Y6D9</accession>
<keyword evidence="7" id="KW-1185">Reference proteome</keyword>
<evidence type="ECO:0000256" key="4">
    <source>
        <dbReference type="PROSITE-ProRule" id="PRU00335"/>
    </source>
</evidence>
<dbReference type="Pfam" id="PF00440">
    <property type="entry name" value="TetR_N"/>
    <property type="match status" value="1"/>
</dbReference>
<keyword evidence="1" id="KW-0805">Transcription regulation</keyword>
<evidence type="ECO:0000313" key="7">
    <source>
        <dbReference type="Proteomes" id="UP000332515"/>
    </source>
</evidence>
<dbReference type="AlphaFoldDB" id="A0A6A7Y6D9"/>
<dbReference type="PROSITE" id="PS50977">
    <property type="entry name" value="HTH_TETR_2"/>
    <property type="match status" value="1"/>
</dbReference>
<dbReference type="Gene3D" id="1.10.10.60">
    <property type="entry name" value="Homeodomain-like"/>
    <property type="match status" value="1"/>
</dbReference>
<evidence type="ECO:0000256" key="1">
    <source>
        <dbReference type="ARBA" id="ARBA00023015"/>
    </source>
</evidence>
<feature type="DNA-binding region" description="H-T-H motif" evidence="4">
    <location>
        <begin position="32"/>
        <end position="51"/>
    </location>
</feature>
<dbReference type="InterPro" id="IPR036271">
    <property type="entry name" value="Tet_transcr_reg_TetR-rel_C_sf"/>
</dbReference>
<proteinExistence type="predicted"/>
<dbReference type="InterPro" id="IPR023772">
    <property type="entry name" value="DNA-bd_HTH_TetR-type_CS"/>
</dbReference>
<dbReference type="SUPFAM" id="SSF46689">
    <property type="entry name" value="Homeodomain-like"/>
    <property type="match status" value="1"/>
</dbReference>
<dbReference type="Gene3D" id="1.10.357.10">
    <property type="entry name" value="Tetracycline Repressor, domain 2"/>
    <property type="match status" value="1"/>
</dbReference>
<protein>
    <submittedName>
        <fullName evidence="6">TetR/AcrR family transcriptional regulator</fullName>
    </submittedName>
</protein>
<dbReference type="PANTHER" id="PTHR47506">
    <property type="entry name" value="TRANSCRIPTIONAL REGULATORY PROTEIN"/>
    <property type="match status" value="1"/>
</dbReference>
<dbReference type="SUPFAM" id="SSF48498">
    <property type="entry name" value="Tetracyclin repressor-like, C-terminal domain"/>
    <property type="match status" value="1"/>
</dbReference>
<gene>
    <name evidence="6" type="ORF">F0357_11375</name>
</gene>
<dbReference type="InterPro" id="IPR001647">
    <property type="entry name" value="HTH_TetR"/>
</dbReference>
<feature type="domain" description="HTH tetR-type" evidence="5">
    <location>
        <begin position="9"/>
        <end position="69"/>
    </location>
</feature>
<dbReference type="GO" id="GO:0003677">
    <property type="term" value="F:DNA binding"/>
    <property type="evidence" value="ECO:0007669"/>
    <property type="project" value="UniProtKB-UniRule"/>
</dbReference>
<comment type="caution">
    <text evidence="6">The sequence shown here is derived from an EMBL/GenBank/DDBJ whole genome shotgun (WGS) entry which is preliminary data.</text>
</comment>